<feature type="binding site" evidence="2">
    <location>
        <begin position="13"/>
        <end position="16"/>
    </location>
    <ligand>
        <name>substrate</name>
    </ligand>
</feature>
<dbReference type="OrthoDB" id="4191603at2"/>
<dbReference type="CDD" id="cd00475">
    <property type="entry name" value="Cis_IPPS"/>
    <property type="match status" value="1"/>
</dbReference>
<keyword evidence="4" id="KW-1185">Reference proteome</keyword>
<dbReference type="Proteomes" id="UP000006242">
    <property type="component" value="Unassembled WGS sequence"/>
</dbReference>
<dbReference type="InterPro" id="IPR036424">
    <property type="entry name" value="UPP_synth-like_sf"/>
</dbReference>
<reference evidence="3 4" key="2">
    <citation type="journal article" date="2013" name="PLoS ONE">
        <title>INDIGO - INtegrated Data Warehouse of MIcrobial GenOmes with Examples from the Red Sea Extremophiles.</title>
        <authorList>
            <person name="Alam I."/>
            <person name="Antunes A."/>
            <person name="Kamau A.A."/>
            <person name="Ba Alawi W."/>
            <person name="Kalkatawi M."/>
            <person name="Stingl U."/>
            <person name="Bajic V.B."/>
        </authorList>
    </citation>
    <scope>NUCLEOTIDE SEQUENCE [LARGE SCALE GENOMIC DNA]</scope>
    <source>
        <strain evidence="3 4">E1L3A</strain>
    </source>
</reference>
<evidence type="ECO:0000313" key="4">
    <source>
        <dbReference type="Proteomes" id="UP000006242"/>
    </source>
</evidence>
<feature type="binding site" evidence="2">
    <location>
        <begin position="186"/>
        <end position="188"/>
    </location>
    <ligand>
        <name>substrate</name>
    </ligand>
</feature>
<feature type="active site" evidence="2">
    <location>
        <position position="12"/>
    </location>
</feature>
<organism evidence="3 4">
    <name type="scientific">Salinisphaera shabanensis E1L3A</name>
    <dbReference type="NCBI Taxonomy" id="1033802"/>
    <lineage>
        <taxon>Bacteria</taxon>
        <taxon>Pseudomonadati</taxon>
        <taxon>Pseudomonadota</taxon>
        <taxon>Gammaproteobacteria</taxon>
        <taxon>Salinisphaerales</taxon>
        <taxon>Salinisphaeraceae</taxon>
        <taxon>Salinisphaera</taxon>
    </lineage>
</organism>
<keyword evidence="2" id="KW-0460">Magnesium</keyword>
<dbReference type="InterPro" id="IPR018520">
    <property type="entry name" value="UPP_synth-like_CS"/>
</dbReference>
<feature type="binding site" evidence="2">
    <location>
        <position position="199"/>
    </location>
    <ligand>
        <name>Mg(2+)</name>
        <dbReference type="ChEBI" id="CHEBI:18420"/>
    </ligand>
</feature>
<feature type="binding site" evidence="2">
    <location>
        <position position="61"/>
    </location>
    <ligand>
        <name>substrate</name>
    </ligand>
</feature>
<sequence>MSVPDHVAIIMDGNGRWASRRGMPRAAGHRSGAQAVRAIVESAREQSVKTLTLFAFSSENWQRPKTEVRVLLDLFRRTIRREIDSMNESGVRLSFIGERAHFSEALRHEMAQAEMRTRDNAALNLVIAIDYGGRWDLVQAARRLACACRDNQLDPDEIDEHSLGARLALAEFPAPDLFIRTGGERRVSNFLLWDLAYSELYFSDELWPDFDGNSLACAIDWFGQRQRRFGRLPQAAATGL</sequence>
<accession>U2EP88</accession>
<dbReference type="EMBL" id="AFNV02000006">
    <property type="protein sequence ID" value="ERJ19922.1"/>
    <property type="molecule type" value="Genomic_DNA"/>
</dbReference>
<dbReference type="Pfam" id="PF01255">
    <property type="entry name" value="Prenyltransf"/>
    <property type="match status" value="1"/>
</dbReference>
<dbReference type="PANTHER" id="PTHR10291:SF0">
    <property type="entry name" value="DEHYDRODOLICHYL DIPHOSPHATE SYNTHASE 2"/>
    <property type="match status" value="1"/>
</dbReference>
<dbReference type="GO" id="GO:0000287">
    <property type="term" value="F:magnesium ion binding"/>
    <property type="evidence" value="ECO:0007669"/>
    <property type="project" value="UniProtKB-UniRule"/>
</dbReference>
<feature type="binding site" evidence="2">
    <location>
        <position position="17"/>
    </location>
    <ligand>
        <name>substrate</name>
    </ligand>
</feature>
<feature type="active site" description="Proton acceptor" evidence="2">
    <location>
        <position position="60"/>
    </location>
</feature>
<dbReference type="FunFam" id="3.40.1180.10:FF:000001">
    <property type="entry name" value="(2E,6E)-farnesyl-diphosphate-specific ditrans,polycis-undecaprenyl-diphosphate synthase"/>
    <property type="match status" value="1"/>
</dbReference>
<dbReference type="Gene3D" id="3.40.1180.10">
    <property type="entry name" value="Decaprenyl diphosphate synthase-like"/>
    <property type="match status" value="1"/>
</dbReference>
<dbReference type="InterPro" id="IPR001441">
    <property type="entry name" value="UPP_synth-like"/>
</dbReference>
<feature type="binding site" evidence="2">
    <location>
        <begin position="57"/>
        <end position="59"/>
    </location>
    <ligand>
        <name>substrate</name>
    </ligand>
</feature>
<dbReference type="EC" id="2.5.1.31" evidence="2"/>
<comment type="function">
    <text evidence="2">Catalyzes the sequential condensation of isopentenyl diphosphate (IPP) with (2E,6E)-farnesyl diphosphate (E,E-FPP) to yield (2Z,6Z,10Z,14Z,18Z,22Z,26Z,30Z,34E,38E)-undecaprenyl diphosphate (di-trans,octa-cis-UPP). UPP is the precursor of glycosyl carrier lipid in the biosynthesis of bacterial cell wall polysaccharide components such as peptidoglycan and lipopolysaccharide.</text>
</comment>
<protein>
    <recommendedName>
        <fullName evidence="2">Ditrans,polycis-undecaprenyl-diphosphate synthase ((2E,6E)-farnesyl-diphosphate specific)</fullName>
        <ecNumber evidence="2">2.5.1.31</ecNumber>
    </recommendedName>
    <alternativeName>
        <fullName evidence="2">Ditrans,polycis-undecaprenylcistransferase</fullName>
    </alternativeName>
    <alternativeName>
        <fullName evidence="2">Undecaprenyl diphosphate synthase</fullName>
        <shortName evidence="2">UDS</shortName>
    </alternativeName>
    <alternativeName>
        <fullName evidence="2">Undecaprenyl pyrophosphate synthase</fullName>
        <shortName evidence="2">UPP synthase</shortName>
    </alternativeName>
</protein>
<dbReference type="NCBIfam" id="TIGR00055">
    <property type="entry name" value="uppS"/>
    <property type="match status" value="1"/>
</dbReference>
<dbReference type="HAMAP" id="MF_01139">
    <property type="entry name" value="ISPT"/>
    <property type="match status" value="1"/>
</dbReference>
<dbReference type="GO" id="GO:0005829">
    <property type="term" value="C:cytosol"/>
    <property type="evidence" value="ECO:0007669"/>
    <property type="project" value="TreeGrafter"/>
</dbReference>
<comment type="catalytic activity">
    <reaction evidence="2">
        <text>8 isopentenyl diphosphate + (2E,6E)-farnesyl diphosphate = di-trans,octa-cis-undecaprenyl diphosphate + 8 diphosphate</text>
        <dbReference type="Rhea" id="RHEA:27551"/>
        <dbReference type="ChEBI" id="CHEBI:33019"/>
        <dbReference type="ChEBI" id="CHEBI:58405"/>
        <dbReference type="ChEBI" id="CHEBI:128769"/>
        <dbReference type="ChEBI" id="CHEBI:175763"/>
        <dbReference type="EC" id="2.5.1.31"/>
    </reaction>
</comment>
<keyword evidence="2" id="KW-0133">Cell shape</keyword>
<dbReference type="GO" id="GO:0071555">
    <property type="term" value="P:cell wall organization"/>
    <property type="evidence" value="ECO:0007669"/>
    <property type="project" value="UniProtKB-KW"/>
</dbReference>
<dbReference type="SUPFAM" id="SSF64005">
    <property type="entry name" value="Undecaprenyl diphosphate synthase"/>
    <property type="match status" value="1"/>
</dbReference>
<dbReference type="STRING" id="1033802.SSPSH_001097"/>
<feature type="binding site" evidence="2">
    <location>
        <position position="63"/>
    </location>
    <ligand>
        <name>substrate</name>
    </ligand>
</feature>
<dbReference type="RefSeq" id="WP_006911874.1">
    <property type="nucleotide sequence ID" value="NZ_AFNV02000006.1"/>
</dbReference>
<comment type="similarity">
    <text evidence="2">Belongs to the UPP synthase family.</text>
</comment>
<dbReference type="PANTHER" id="PTHR10291">
    <property type="entry name" value="DEHYDRODOLICHYL DIPHOSPHATE SYNTHASE FAMILY MEMBER"/>
    <property type="match status" value="1"/>
</dbReference>
<proteinExistence type="inferred from homology"/>
<dbReference type="GO" id="GO:0008360">
    <property type="term" value="P:regulation of cell shape"/>
    <property type="evidence" value="ECO:0007669"/>
    <property type="project" value="UniProtKB-KW"/>
</dbReference>
<comment type="cofactor">
    <cofactor evidence="2">
        <name>Mg(2+)</name>
        <dbReference type="ChEBI" id="CHEBI:18420"/>
    </cofactor>
    <text evidence="2">Binds 2 magnesium ions per subunit.</text>
</comment>
<feature type="binding site" evidence="2">
    <location>
        <position position="180"/>
    </location>
    <ligand>
        <name>substrate</name>
    </ligand>
</feature>
<dbReference type="AlphaFoldDB" id="U2EP88"/>
<keyword evidence="2" id="KW-0961">Cell wall biogenesis/degradation</keyword>
<gene>
    <name evidence="2" type="primary">uppS</name>
    <name evidence="3" type="ORF">SSPSH_001097</name>
</gene>
<comment type="subunit">
    <text evidence="2">Homodimer.</text>
</comment>
<keyword evidence="2" id="KW-0573">Peptidoglycan synthesis</keyword>
<feature type="binding site" evidence="2">
    <location>
        <position position="25"/>
    </location>
    <ligand>
        <name>substrate</name>
    </ligand>
</feature>
<dbReference type="GO" id="GO:0016094">
    <property type="term" value="P:polyprenol biosynthetic process"/>
    <property type="evidence" value="ECO:0007669"/>
    <property type="project" value="TreeGrafter"/>
</dbReference>
<name>U2EP88_9GAMM</name>
<evidence type="ECO:0000313" key="3">
    <source>
        <dbReference type="EMBL" id="ERJ19922.1"/>
    </source>
</evidence>
<evidence type="ECO:0000256" key="1">
    <source>
        <dbReference type="ARBA" id="ARBA00022679"/>
    </source>
</evidence>
<feature type="binding site" evidence="2">
    <location>
        <position position="29"/>
    </location>
    <ligand>
        <name>substrate</name>
    </ligand>
</feature>
<keyword evidence="1 2" id="KW-0808">Transferase</keyword>
<dbReference type="PROSITE" id="PS01066">
    <property type="entry name" value="UPP_SYNTHASE"/>
    <property type="match status" value="1"/>
</dbReference>
<keyword evidence="2" id="KW-0479">Metal-binding</keyword>
<reference evidence="3 4" key="1">
    <citation type="journal article" date="2011" name="J. Bacteriol.">
        <title>Genome sequence of Salinisphaera shabanensis, a gammaproteobacterium from the harsh, variable environment of the brine-seawater interface of the Shaban Deep in the Red Sea.</title>
        <authorList>
            <person name="Antunes A."/>
            <person name="Alam I."/>
            <person name="Bajic V.B."/>
            <person name="Stingl U."/>
        </authorList>
    </citation>
    <scope>NUCLEOTIDE SEQUENCE [LARGE SCALE GENOMIC DNA]</scope>
    <source>
        <strain evidence="3 4">E1L3A</strain>
    </source>
</reference>
<dbReference type="GO" id="GO:0009252">
    <property type="term" value="P:peptidoglycan biosynthetic process"/>
    <property type="evidence" value="ECO:0007669"/>
    <property type="project" value="UniProtKB-UniRule"/>
</dbReference>
<dbReference type="GO" id="GO:0008834">
    <property type="term" value="F:ditrans,polycis-undecaprenyl-diphosphate synthase [(2E,6E)-farnesyl-diphosphate specific] activity"/>
    <property type="evidence" value="ECO:0007669"/>
    <property type="project" value="UniProtKB-UniRule"/>
</dbReference>
<feature type="binding site" evidence="2">
    <location>
        <position position="12"/>
    </location>
    <ligand>
        <name>Mg(2+)</name>
        <dbReference type="ChEBI" id="CHEBI:18420"/>
    </ligand>
</feature>
<dbReference type="eggNOG" id="COG0020">
    <property type="taxonomic scope" value="Bacteria"/>
</dbReference>
<comment type="caution">
    <text evidence="3">The sequence shown here is derived from an EMBL/GenBank/DDBJ whole genome shotgun (WGS) entry which is preliminary data.</text>
</comment>
<evidence type="ECO:0000256" key="2">
    <source>
        <dbReference type="HAMAP-Rule" id="MF_01139"/>
    </source>
</evidence>